<gene>
    <name evidence="1" type="ORF">RI129_002449</name>
</gene>
<dbReference type="CDD" id="cd23992">
    <property type="entry name" value="PBP_GOBP"/>
    <property type="match status" value="1"/>
</dbReference>
<dbReference type="EMBL" id="JAVRBK010000002">
    <property type="protein sequence ID" value="KAK5647557.1"/>
    <property type="molecule type" value="Genomic_DNA"/>
</dbReference>
<dbReference type="AlphaFoldDB" id="A0AAN7ZM74"/>
<name>A0AAN7ZM74_9COLE</name>
<keyword evidence="2" id="KW-1185">Reference proteome</keyword>
<dbReference type="InterPro" id="IPR036728">
    <property type="entry name" value="PBP_GOBP_sf"/>
</dbReference>
<comment type="caution">
    <text evidence="1">The sequence shown here is derived from an EMBL/GenBank/DDBJ whole genome shotgun (WGS) entry which is preliminary data.</text>
</comment>
<dbReference type="Proteomes" id="UP001329430">
    <property type="component" value="Chromosome 2"/>
</dbReference>
<dbReference type="SUPFAM" id="SSF47565">
    <property type="entry name" value="Insect pheromone/odorant-binding proteins"/>
    <property type="match status" value="1"/>
</dbReference>
<dbReference type="Pfam" id="PF01395">
    <property type="entry name" value="PBP_GOBP"/>
    <property type="match status" value="1"/>
</dbReference>
<reference evidence="1 2" key="1">
    <citation type="journal article" date="2024" name="Insects">
        <title>An Improved Chromosome-Level Genome Assembly of the Firefly Pyrocoelia pectoralis.</title>
        <authorList>
            <person name="Fu X."/>
            <person name="Meyer-Rochow V.B."/>
            <person name="Ballantyne L."/>
            <person name="Zhu X."/>
        </authorList>
    </citation>
    <scope>NUCLEOTIDE SEQUENCE [LARGE SCALE GENOMIC DNA]</scope>
    <source>
        <strain evidence="1">XCY_ONT2</strain>
    </source>
</reference>
<sequence>MIVEFKQQLYSNTKTSNMMKPVFVLCLFACVYKMIHAVPLKEEGKFCDEEINCIETLTLDKNHIKSILTDDSTKLLPEDDHNFNKFLHCYWQARGFQNADGTFNYDNIIENIQEFPRRYFGGKLGHESLIGEEIAVAATESCKNIPPGTSYGQSAVRTQNCIDKRMMELVENEN</sequence>
<protein>
    <submittedName>
        <fullName evidence="1">Uncharacterized protein</fullName>
    </submittedName>
</protein>
<proteinExistence type="predicted"/>
<dbReference type="GO" id="GO:0005549">
    <property type="term" value="F:odorant binding"/>
    <property type="evidence" value="ECO:0007669"/>
    <property type="project" value="InterPro"/>
</dbReference>
<evidence type="ECO:0000313" key="2">
    <source>
        <dbReference type="Proteomes" id="UP001329430"/>
    </source>
</evidence>
<evidence type="ECO:0000313" key="1">
    <source>
        <dbReference type="EMBL" id="KAK5647557.1"/>
    </source>
</evidence>
<dbReference type="InterPro" id="IPR006170">
    <property type="entry name" value="PBP/GOBP"/>
</dbReference>
<accession>A0AAN7ZM74</accession>
<organism evidence="1 2">
    <name type="scientific">Pyrocoelia pectoralis</name>
    <dbReference type="NCBI Taxonomy" id="417401"/>
    <lineage>
        <taxon>Eukaryota</taxon>
        <taxon>Metazoa</taxon>
        <taxon>Ecdysozoa</taxon>
        <taxon>Arthropoda</taxon>
        <taxon>Hexapoda</taxon>
        <taxon>Insecta</taxon>
        <taxon>Pterygota</taxon>
        <taxon>Neoptera</taxon>
        <taxon>Endopterygota</taxon>
        <taxon>Coleoptera</taxon>
        <taxon>Polyphaga</taxon>
        <taxon>Elateriformia</taxon>
        <taxon>Elateroidea</taxon>
        <taxon>Lampyridae</taxon>
        <taxon>Lampyrinae</taxon>
        <taxon>Pyrocoelia</taxon>
    </lineage>
</organism>
<dbReference type="Gene3D" id="1.10.238.20">
    <property type="entry name" value="Pheromone/general odorant binding protein domain"/>
    <property type="match status" value="1"/>
</dbReference>